<feature type="domain" description="Circularly permuted ATP-grasp type 2" evidence="2">
    <location>
        <begin position="95"/>
        <end position="474"/>
    </location>
</feature>
<keyword evidence="4" id="KW-1185">Reference proteome</keyword>
<dbReference type="Proteomes" id="UP000254889">
    <property type="component" value="Chromosome"/>
</dbReference>
<feature type="domain" description="DUF403" evidence="1">
    <location>
        <begin position="522"/>
        <end position="819"/>
    </location>
</feature>
<gene>
    <name evidence="3" type="ORF">DW352_07000</name>
</gene>
<proteinExistence type="predicted"/>
<dbReference type="Pfam" id="PF04168">
    <property type="entry name" value="Alpha-E"/>
    <property type="match status" value="1"/>
</dbReference>
<dbReference type="KEGG" id="ptaw:DW352_07000"/>
<evidence type="ECO:0000259" key="1">
    <source>
        <dbReference type="Pfam" id="PF04168"/>
    </source>
</evidence>
<sequence length="833" mass="91364">MTSPENAAAPPGELESLLSGYYCPLPRNFDEMMDHAGHVRPHWRPFLQMLADLGPDEVNRRFAAADRHLRDSGVFYRVYEDPAGAVRPWPLSHVPLIIDATEWQELQAGLVQRAELLEAILGDIYGPAEFIRDGRLPAPVVAGNPEFLRPMVGVEPPGGAHLRFYGVDVGRSPDGRWWVLGDRTQAPSGAGYALENRLALSRAMPDIYRDLRVERVAPFFQAFQMELSSLNRQDDSRVCVLTPGPLNETYFEHAYLARYLGFLLVEGEDLTVRPDGVFIRTVSGLKRAEVLLRRLDADFADPLELSARSRLGVPGLMQAIRDGNVVVANSLGAGVMEARAMLSFLPALAPILTGKDLALPNVATWWLGDPSVREDVIERLDDLVIACAFNRDLPPPFNRPYVLGKQLDDAGRAAMIEAIGRRGIDFVAQEAVTLSTTPVWDNGKLVPRPFSLRLLLARTSDGWRVMPGGFVRIADDIDARAVSLQRGGRTADAWVVSDKPVAHLTLLPAPDRVAINRSTGPLPSRAAANLFWLGRYVERAEATLRLVRALVSRSTESDEALSAVCASITALLASWDAVAPDMLSVKPALVASAAMQSRDLYGALPALTGAAEAAASVIRDRFSPDAWRALTELSNLISTPLEQGPAESAMFERVDGALRIVASFSGLAQENMSQAVGWRYLELGRRLERALATSRFVRQFAFGERLDGALDCLLELADSQITYRLRYVMVAARAPVIDLVVLDPNNPRSIVYQLARIETHLAALPRRGQDGRLSPPEQVASALATRIRTSDATAIDANDLIEIENALMKLSDLIGSNYFTARERSEAAWEALE</sequence>
<organism evidence="3 4">
    <name type="scientific">Pseudolabrys taiwanensis</name>
    <dbReference type="NCBI Taxonomy" id="331696"/>
    <lineage>
        <taxon>Bacteria</taxon>
        <taxon>Pseudomonadati</taxon>
        <taxon>Pseudomonadota</taxon>
        <taxon>Alphaproteobacteria</taxon>
        <taxon>Hyphomicrobiales</taxon>
        <taxon>Xanthobacteraceae</taxon>
        <taxon>Pseudolabrys</taxon>
    </lineage>
</organism>
<dbReference type="PANTHER" id="PTHR34595:SF2">
    <property type="entry name" value="BLR2978 PROTEIN"/>
    <property type="match status" value="1"/>
</dbReference>
<dbReference type="AlphaFoldDB" id="A0A345ZTN9"/>
<dbReference type="SUPFAM" id="SSF56059">
    <property type="entry name" value="Glutathione synthetase ATP-binding domain-like"/>
    <property type="match status" value="1"/>
</dbReference>
<reference evidence="3 4" key="1">
    <citation type="submission" date="2018-07" db="EMBL/GenBank/DDBJ databases">
        <authorList>
            <person name="Quirk P.G."/>
            <person name="Krulwich T.A."/>
        </authorList>
    </citation>
    <scope>NUCLEOTIDE SEQUENCE [LARGE SCALE GENOMIC DNA]</scope>
    <source>
        <strain evidence="3 4">CC-BB4</strain>
    </source>
</reference>
<evidence type="ECO:0000313" key="3">
    <source>
        <dbReference type="EMBL" id="AXK80286.1"/>
    </source>
</evidence>
<dbReference type="InterPro" id="IPR007296">
    <property type="entry name" value="DUF403"/>
</dbReference>
<dbReference type="Gene3D" id="3.40.50.11290">
    <property type="match status" value="1"/>
</dbReference>
<dbReference type="Pfam" id="PF14403">
    <property type="entry name" value="CP_ATPgrasp_2"/>
    <property type="match status" value="1"/>
</dbReference>
<evidence type="ECO:0000259" key="2">
    <source>
        <dbReference type="Pfam" id="PF14403"/>
    </source>
</evidence>
<dbReference type="PANTHER" id="PTHR34595">
    <property type="entry name" value="BLR5612 PROTEIN"/>
    <property type="match status" value="1"/>
</dbReference>
<dbReference type="InterPro" id="IPR051680">
    <property type="entry name" value="ATP-dep_Glu-Cys_Ligase-2"/>
</dbReference>
<accession>A0A345ZTN9</accession>
<dbReference type="OrthoDB" id="9804079at2"/>
<dbReference type="RefSeq" id="WP_115689785.1">
    <property type="nucleotide sequence ID" value="NZ_CP031417.1"/>
</dbReference>
<name>A0A345ZTN9_9HYPH</name>
<dbReference type="InterPro" id="IPR025841">
    <property type="entry name" value="CP_ATPgrasp_2"/>
</dbReference>
<evidence type="ECO:0000313" key="4">
    <source>
        <dbReference type="Proteomes" id="UP000254889"/>
    </source>
</evidence>
<protein>
    <submittedName>
        <fullName evidence="3">Uncharacterized protein</fullName>
    </submittedName>
</protein>
<dbReference type="EMBL" id="CP031417">
    <property type="protein sequence ID" value="AXK80286.1"/>
    <property type="molecule type" value="Genomic_DNA"/>
</dbReference>